<dbReference type="EMBL" id="FOJM01000015">
    <property type="protein sequence ID" value="SFA55828.1"/>
    <property type="molecule type" value="Genomic_DNA"/>
</dbReference>
<organism evidence="1 2">
    <name type="scientific">Pedobacter suwonensis</name>
    <dbReference type="NCBI Taxonomy" id="332999"/>
    <lineage>
        <taxon>Bacteria</taxon>
        <taxon>Pseudomonadati</taxon>
        <taxon>Bacteroidota</taxon>
        <taxon>Sphingobacteriia</taxon>
        <taxon>Sphingobacteriales</taxon>
        <taxon>Sphingobacteriaceae</taxon>
        <taxon>Pedobacter</taxon>
    </lineage>
</organism>
<protein>
    <submittedName>
        <fullName evidence="1">Uncharacterized protein</fullName>
    </submittedName>
</protein>
<dbReference type="AlphaFoldDB" id="A0A1I0TVQ3"/>
<evidence type="ECO:0000313" key="1">
    <source>
        <dbReference type="EMBL" id="SFA55828.1"/>
    </source>
</evidence>
<dbReference type="Proteomes" id="UP000198836">
    <property type="component" value="Unassembled WGS sequence"/>
</dbReference>
<evidence type="ECO:0000313" key="2">
    <source>
        <dbReference type="Proteomes" id="UP000198836"/>
    </source>
</evidence>
<gene>
    <name evidence="1" type="ORF">SAMN04488511_11552</name>
</gene>
<sequence>MFIYTEDGFKLIIQVNMIAYFFLSTPNANMQFCQYKYTR</sequence>
<reference evidence="2" key="1">
    <citation type="submission" date="2016-10" db="EMBL/GenBank/DDBJ databases">
        <authorList>
            <person name="Varghese N."/>
            <person name="Submissions S."/>
        </authorList>
    </citation>
    <scope>NUCLEOTIDE SEQUENCE [LARGE SCALE GENOMIC DNA]</scope>
    <source>
        <strain evidence="2">DSM 18130</strain>
    </source>
</reference>
<accession>A0A1I0TVQ3</accession>
<keyword evidence="2" id="KW-1185">Reference proteome</keyword>
<name>A0A1I0TVQ3_9SPHI</name>
<proteinExistence type="predicted"/>